<name>A0A395IQR5_9HELO</name>
<protein>
    <submittedName>
        <fullName evidence="2">Uncharacterized protein</fullName>
    </submittedName>
</protein>
<feature type="compositionally biased region" description="Basic and acidic residues" evidence="1">
    <location>
        <begin position="51"/>
        <end position="81"/>
    </location>
</feature>
<feature type="region of interest" description="Disordered" evidence="1">
    <location>
        <begin position="51"/>
        <end position="145"/>
    </location>
</feature>
<evidence type="ECO:0000313" key="3">
    <source>
        <dbReference type="Proteomes" id="UP000249056"/>
    </source>
</evidence>
<keyword evidence="3" id="KW-1185">Reference proteome</keyword>
<dbReference type="EMBL" id="QKRW01000038">
    <property type="protein sequence ID" value="RAL60699.1"/>
    <property type="molecule type" value="Genomic_DNA"/>
</dbReference>
<proteinExistence type="predicted"/>
<comment type="caution">
    <text evidence="2">The sequence shown here is derived from an EMBL/GenBank/DDBJ whole genome shotgun (WGS) entry which is preliminary data.</text>
</comment>
<dbReference type="Proteomes" id="UP000249056">
    <property type="component" value="Unassembled WGS sequence"/>
</dbReference>
<dbReference type="AlphaFoldDB" id="A0A395IQR5"/>
<evidence type="ECO:0000313" key="2">
    <source>
        <dbReference type="EMBL" id="RAL60699.1"/>
    </source>
</evidence>
<accession>A0A395IQR5</accession>
<reference evidence="2 3" key="1">
    <citation type="submission" date="2018-06" db="EMBL/GenBank/DDBJ databases">
        <title>Genome Sequence of the Brown Rot Fungal Pathogen Monilinia fructigena.</title>
        <authorList>
            <person name="Landi L."/>
            <person name="De Miccolis Angelini R.M."/>
            <person name="Pollastro S."/>
            <person name="Abate D."/>
            <person name="Faretra F."/>
            <person name="Romanazzi G."/>
        </authorList>
    </citation>
    <scope>NUCLEOTIDE SEQUENCE [LARGE SCALE GENOMIC DNA]</scope>
    <source>
        <strain evidence="2 3">Mfrg269</strain>
    </source>
</reference>
<evidence type="ECO:0000256" key="1">
    <source>
        <dbReference type="SAM" id="MobiDB-lite"/>
    </source>
</evidence>
<feature type="compositionally biased region" description="Basic and acidic residues" evidence="1">
    <location>
        <begin position="95"/>
        <end position="126"/>
    </location>
</feature>
<gene>
    <name evidence="2" type="ORF">DID88_010017</name>
</gene>
<sequence length="155" mass="17005">MFIGSIPRIISSATSTSSSRPAIIVPRISVPAYVHGIRASMPMIWRNYHEDRSLKSKEERGLGDKVESKLRKEESGGKDQRGNGVDGGEKANSNKGEKKGKETVEMKRKTFAEMDEELRAKMEGREGAAGVSYEGGKPVTDGFGRGVKSNMFRVI</sequence>
<dbReference type="OrthoDB" id="2157103at2759"/>
<organism evidence="2 3">
    <name type="scientific">Monilinia fructigena</name>
    <dbReference type="NCBI Taxonomy" id="38457"/>
    <lineage>
        <taxon>Eukaryota</taxon>
        <taxon>Fungi</taxon>
        <taxon>Dikarya</taxon>
        <taxon>Ascomycota</taxon>
        <taxon>Pezizomycotina</taxon>
        <taxon>Leotiomycetes</taxon>
        <taxon>Helotiales</taxon>
        <taxon>Sclerotiniaceae</taxon>
        <taxon>Monilinia</taxon>
    </lineage>
</organism>